<gene>
    <name evidence="1" type="ORF">Barrevirus9_2</name>
</gene>
<organism evidence="1">
    <name type="scientific">Barrevirus sp</name>
    <dbReference type="NCBI Taxonomy" id="2487763"/>
    <lineage>
        <taxon>Viruses</taxon>
        <taxon>Varidnaviria</taxon>
        <taxon>Bamfordvirae</taxon>
        <taxon>Nucleocytoviricota</taxon>
        <taxon>Megaviricetes</taxon>
        <taxon>Imitervirales</taxon>
        <taxon>Mimiviridae</taxon>
        <taxon>Klosneuvirinae</taxon>
    </lineage>
</organism>
<sequence length="114" mass="13823">MRILLENSLEANYEEYSRLRNSNRFLTRTIYENQLPIIPSVPLQKPLQVPDRLSCRIIQKRQESERICHPISNFWIPLYLPPRPCYYVPQRIPYQTICHNPPIIHGYNNCYFYR</sequence>
<reference evidence="1" key="1">
    <citation type="submission" date="2018-10" db="EMBL/GenBank/DDBJ databases">
        <title>Hidden diversity of soil giant viruses.</title>
        <authorList>
            <person name="Schulz F."/>
            <person name="Alteio L."/>
            <person name="Goudeau D."/>
            <person name="Ryan E.M."/>
            <person name="Malmstrom R.R."/>
            <person name="Blanchard J."/>
            <person name="Woyke T."/>
        </authorList>
    </citation>
    <scope>NUCLEOTIDE SEQUENCE</scope>
    <source>
        <strain evidence="1">BAV1</strain>
    </source>
</reference>
<accession>A0A3G4ZTW4</accession>
<name>A0A3G4ZTW4_9VIRU</name>
<evidence type="ECO:0000313" key="1">
    <source>
        <dbReference type="EMBL" id="AYV77033.1"/>
    </source>
</evidence>
<dbReference type="EMBL" id="MK072006">
    <property type="protein sequence ID" value="AYV77033.1"/>
    <property type="molecule type" value="Genomic_DNA"/>
</dbReference>
<proteinExistence type="predicted"/>
<protein>
    <submittedName>
        <fullName evidence="1">Uncharacterized protein</fullName>
    </submittedName>
</protein>